<dbReference type="Pfam" id="PF14234">
    <property type="entry name" value="DUF4336"/>
    <property type="match status" value="1"/>
</dbReference>
<feature type="region of interest" description="Disordered" evidence="1">
    <location>
        <begin position="358"/>
        <end position="380"/>
    </location>
</feature>
<dbReference type="Proteomes" id="UP001465755">
    <property type="component" value="Unassembled WGS sequence"/>
</dbReference>
<name>A0AAW1NKP9_9CHLO</name>
<evidence type="ECO:0000313" key="3">
    <source>
        <dbReference type="Proteomes" id="UP001465755"/>
    </source>
</evidence>
<evidence type="ECO:0008006" key="4">
    <source>
        <dbReference type="Google" id="ProtNLM"/>
    </source>
</evidence>
<feature type="compositionally biased region" description="Polar residues" evidence="1">
    <location>
        <begin position="1"/>
        <end position="14"/>
    </location>
</feature>
<dbReference type="SUPFAM" id="SSF56281">
    <property type="entry name" value="Metallo-hydrolase/oxidoreductase"/>
    <property type="match status" value="1"/>
</dbReference>
<protein>
    <recommendedName>
        <fullName evidence="4">DUF4336 domain-containing protein</fullName>
    </recommendedName>
</protein>
<reference evidence="2 3" key="1">
    <citation type="journal article" date="2024" name="Nat. Commun.">
        <title>Phylogenomics reveals the evolutionary origins of lichenization in chlorophyte algae.</title>
        <authorList>
            <person name="Puginier C."/>
            <person name="Libourel C."/>
            <person name="Otte J."/>
            <person name="Skaloud P."/>
            <person name="Haon M."/>
            <person name="Grisel S."/>
            <person name="Petersen M."/>
            <person name="Berrin J.G."/>
            <person name="Delaux P.M."/>
            <person name="Dal Grande F."/>
            <person name="Keller J."/>
        </authorList>
    </citation>
    <scope>NUCLEOTIDE SEQUENCE [LARGE SCALE GENOMIC DNA]</scope>
    <source>
        <strain evidence="2 3">SAG 2036</strain>
    </source>
</reference>
<organism evidence="2 3">
    <name type="scientific">Symbiochloris irregularis</name>
    <dbReference type="NCBI Taxonomy" id="706552"/>
    <lineage>
        <taxon>Eukaryota</taxon>
        <taxon>Viridiplantae</taxon>
        <taxon>Chlorophyta</taxon>
        <taxon>core chlorophytes</taxon>
        <taxon>Trebouxiophyceae</taxon>
        <taxon>Trebouxiales</taxon>
        <taxon>Trebouxiaceae</taxon>
        <taxon>Symbiochloris</taxon>
    </lineage>
</organism>
<dbReference type="PANTHER" id="PTHR33835">
    <property type="entry name" value="YALI0C07656P"/>
    <property type="match status" value="1"/>
</dbReference>
<accession>A0AAW1NKP9</accession>
<dbReference type="AlphaFoldDB" id="A0AAW1NKP9"/>
<proteinExistence type="predicted"/>
<comment type="caution">
    <text evidence="2">The sequence shown here is derived from an EMBL/GenBank/DDBJ whole genome shotgun (WGS) entry which is preliminary data.</text>
</comment>
<evidence type="ECO:0000256" key="1">
    <source>
        <dbReference type="SAM" id="MobiDB-lite"/>
    </source>
</evidence>
<gene>
    <name evidence="2" type="ORF">WJX73_002824</name>
</gene>
<keyword evidence="3" id="KW-1185">Reference proteome</keyword>
<dbReference type="InterPro" id="IPR025638">
    <property type="entry name" value="DUF4336"/>
</dbReference>
<feature type="region of interest" description="Disordered" evidence="1">
    <location>
        <begin position="1"/>
        <end position="22"/>
    </location>
</feature>
<sequence>MLSPAAQRQASAPGTSGRGHSCASEYLHSQTVGRAPSFRGQKPQHHTRGMSVRLQAQQAGTQTLGPQSSAYNTFTNPSGFALFEVAKNVWAGDRPFLPRLFLRGIDVGGRMTIIKLSDGSLWVHAPLELDDNLKRVLKDIGQVKHIVTPNFEHMAFAEQWKKAYPDATSYGPPGFIQKAPQTSPVELTDSAPEQWLGEIDLAYLGYERNPFTGKPFFHEVIFLHKPSGFLMTTDLWWNFPSQGIKFGTRAFKFGMDQIYRPFYTKLMVGDKDGYRTRNTDRTLALVRPQPLSENRHVLQDLKTEFRQLPKDMDDEFVLVTQDDLDLTPSQDDLTLPLDEVHADLAAAVPSCAAASEPVVADKDAETNSTPAPAADAAAEESVVQDEPQHADLAARPQEVTARPDGAIQAFCWLLPCLVALAAVTANTWLYYTQAASDATTIDMRIHSVSSAMHPPYHITVPSALNKMAHNCSCGWKLAPSKEPQPSAAVRAPPLHQLPPAASTTHASRGALATIASATTDLLPALPALPPASHLASKALRVLLQQPLASSLKRALQTASEQLALPTSTTEAPLMLAPAVTELQVFQAGAGEKESADPPS</sequence>
<evidence type="ECO:0000313" key="2">
    <source>
        <dbReference type="EMBL" id="KAK9789919.1"/>
    </source>
</evidence>
<dbReference type="InterPro" id="IPR036866">
    <property type="entry name" value="RibonucZ/Hydroxyglut_hydro"/>
</dbReference>
<dbReference type="EMBL" id="JALJOQ010000201">
    <property type="protein sequence ID" value="KAK9789919.1"/>
    <property type="molecule type" value="Genomic_DNA"/>
</dbReference>
<dbReference type="PANTHER" id="PTHR33835:SF1">
    <property type="entry name" value="METALLO-BETA-LACTAMASE DOMAIN-CONTAINING PROTEIN"/>
    <property type="match status" value="1"/>
</dbReference>